<evidence type="ECO:0000256" key="5">
    <source>
        <dbReference type="ARBA" id="ARBA00022989"/>
    </source>
</evidence>
<keyword evidence="5 7" id="KW-1133">Transmembrane helix</keyword>
<feature type="transmembrane region" description="Helical" evidence="7">
    <location>
        <begin position="59"/>
        <end position="86"/>
    </location>
</feature>
<evidence type="ECO:0000256" key="4">
    <source>
        <dbReference type="ARBA" id="ARBA00022692"/>
    </source>
</evidence>
<protein>
    <submittedName>
        <fullName evidence="9">MFS transporter</fullName>
    </submittedName>
</protein>
<dbReference type="SUPFAM" id="SSF103473">
    <property type="entry name" value="MFS general substrate transporter"/>
    <property type="match status" value="1"/>
</dbReference>
<evidence type="ECO:0000256" key="1">
    <source>
        <dbReference type="ARBA" id="ARBA00004651"/>
    </source>
</evidence>
<feature type="transmembrane region" description="Helical" evidence="7">
    <location>
        <begin position="471"/>
        <end position="488"/>
    </location>
</feature>
<dbReference type="Proteomes" id="UP000315217">
    <property type="component" value="Unassembled WGS sequence"/>
</dbReference>
<proteinExistence type="predicted"/>
<keyword evidence="3" id="KW-1003">Cell membrane</keyword>
<feature type="domain" description="Major facilitator superfamily (MFS) profile" evidence="8">
    <location>
        <begin position="26"/>
        <end position="414"/>
    </location>
</feature>
<feature type="transmembrane region" description="Helical" evidence="7">
    <location>
        <begin position="448"/>
        <end position="465"/>
    </location>
</feature>
<dbReference type="Gene3D" id="1.20.1250.20">
    <property type="entry name" value="MFS general substrate transporter like domains"/>
    <property type="match status" value="2"/>
</dbReference>
<evidence type="ECO:0000259" key="8">
    <source>
        <dbReference type="PROSITE" id="PS50850"/>
    </source>
</evidence>
<accession>A0A537LRL0</accession>
<feature type="transmembrane region" description="Helical" evidence="7">
    <location>
        <begin position="239"/>
        <end position="257"/>
    </location>
</feature>
<keyword evidence="2" id="KW-0813">Transport</keyword>
<dbReference type="AlphaFoldDB" id="A0A537LRL0"/>
<dbReference type="EMBL" id="VBAI01000108">
    <property type="protein sequence ID" value="TMJ10648.1"/>
    <property type="molecule type" value="Genomic_DNA"/>
</dbReference>
<feature type="transmembrane region" description="Helical" evidence="7">
    <location>
        <begin position="123"/>
        <end position="144"/>
    </location>
</feature>
<keyword evidence="6 7" id="KW-0472">Membrane</keyword>
<evidence type="ECO:0000256" key="3">
    <source>
        <dbReference type="ARBA" id="ARBA00022475"/>
    </source>
</evidence>
<comment type="subcellular location">
    <subcellularLocation>
        <location evidence="1">Cell membrane</location>
        <topology evidence="1">Multi-pass membrane protein</topology>
    </subcellularLocation>
</comment>
<dbReference type="PROSITE" id="PS50850">
    <property type="entry name" value="MFS"/>
    <property type="match status" value="1"/>
</dbReference>
<evidence type="ECO:0000313" key="10">
    <source>
        <dbReference type="Proteomes" id="UP000315217"/>
    </source>
</evidence>
<dbReference type="GO" id="GO:0005886">
    <property type="term" value="C:plasma membrane"/>
    <property type="evidence" value="ECO:0007669"/>
    <property type="project" value="UniProtKB-SubCell"/>
</dbReference>
<dbReference type="Pfam" id="PF05977">
    <property type="entry name" value="MFS_3"/>
    <property type="match status" value="1"/>
</dbReference>
<comment type="caution">
    <text evidence="9">The sequence shown here is derived from an EMBL/GenBank/DDBJ whole genome shotgun (WGS) entry which is preliminary data.</text>
</comment>
<evidence type="ECO:0000256" key="6">
    <source>
        <dbReference type="ARBA" id="ARBA00023136"/>
    </source>
</evidence>
<feature type="transmembrane region" description="Helical" evidence="7">
    <location>
        <begin position="301"/>
        <end position="319"/>
    </location>
</feature>
<dbReference type="InterPro" id="IPR010290">
    <property type="entry name" value="TM_effector"/>
</dbReference>
<feature type="transmembrane region" description="Helical" evidence="7">
    <location>
        <begin position="365"/>
        <end position="386"/>
    </location>
</feature>
<name>A0A537LRL0_9BACT</name>
<evidence type="ECO:0000256" key="7">
    <source>
        <dbReference type="SAM" id="Phobius"/>
    </source>
</evidence>
<gene>
    <name evidence="9" type="ORF">E6G98_07180</name>
</gene>
<dbReference type="PANTHER" id="PTHR43266:SF2">
    <property type="entry name" value="MAJOR FACILITATOR SUPERFAMILY (MFS) PROFILE DOMAIN-CONTAINING PROTEIN"/>
    <property type="match status" value="1"/>
</dbReference>
<sequence length="522" mass="56102">MSQAIATVTGQQERPIGFLGLMRNRNYALLWWGQLVSELGNRFHWIAVSLWVYSLTRSAAAVSLAISSMFIGGLLVSLWAGVIVDWLDRRKILIAADVVRALLVAIIPPLMGVNVWLVYADLALISVATAFFRPAMFAVIPAVVSKRDILPANSFFSAMDTGTEILGPALAGIIASQFGYAPLLYMDALTYVFSALCLLATSVSAARETVNERAAKRSMLSAIADGLQYIKQDALQRQLFMLIFPAYLVGSGLNALATPLAKGAVGITDAEFGTFNSVWGVGFLVASLLLGWFGGSLSRSVLIVGGFFLGFASSAAMGLSRSFDALLVTAFAVGFANTLNYVGMTTVLMERTQQKLIGRVMATRQVALGSIRVLSPLAFGALGDVIGVRQSIWIMAAMGTLGTAAVVAFSPALRRIDSTEGPAPLPKIWQSLVMPANPEFDRNEQARLNLYALAIMVFTWLAVAVRYPGYGIGLFLALLGTGYLGPFLKGRFSAMASEQAERMFASAQRMLTRSRGANETRK</sequence>
<feature type="transmembrane region" description="Helical" evidence="7">
    <location>
        <begin position="277"/>
        <end position="294"/>
    </location>
</feature>
<dbReference type="InterPro" id="IPR036259">
    <property type="entry name" value="MFS_trans_sf"/>
</dbReference>
<dbReference type="CDD" id="cd06173">
    <property type="entry name" value="MFS_MefA_like"/>
    <property type="match status" value="1"/>
</dbReference>
<feature type="transmembrane region" description="Helical" evidence="7">
    <location>
        <begin position="98"/>
        <end position="117"/>
    </location>
</feature>
<dbReference type="InterPro" id="IPR020846">
    <property type="entry name" value="MFS_dom"/>
</dbReference>
<evidence type="ECO:0000256" key="2">
    <source>
        <dbReference type="ARBA" id="ARBA00022448"/>
    </source>
</evidence>
<organism evidence="9 10">
    <name type="scientific">Candidatus Segetimicrobium genomatis</name>
    <dbReference type="NCBI Taxonomy" id="2569760"/>
    <lineage>
        <taxon>Bacteria</taxon>
        <taxon>Bacillati</taxon>
        <taxon>Candidatus Sysuimicrobiota</taxon>
        <taxon>Candidatus Sysuimicrobiia</taxon>
        <taxon>Candidatus Sysuimicrobiales</taxon>
        <taxon>Candidatus Segetimicrobiaceae</taxon>
        <taxon>Candidatus Segetimicrobium</taxon>
    </lineage>
</organism>
<feature type="transmembrane region" description="Helical" evidence="7">
    <location>
        <begin position="325"/>
        <end position="344"/>
    </location>
</feature>
<evidence type="ECO:0000313" key="9">
    <source>
        <dbReference type="EMBL" id="TMJ10648.1"/>
    </source>
</evidence>
<feature type="transmembrane region" description="Helical" evidence="7">
    <location>
        <begin position="191"/>
        <end position="210"/>
    </location>
</feature>
<reference evidence="9 10" key="1">
    <citation type="journal article" date="2019" name="Nat. Microbiol.">
        <title>Mediterranean grassland soil C-N compound turnover is dependent on rainfall and depth, and is mediated by genomically divergent microorganisms.</title>
        <authorList>
            <person name="Diamond S."/>
            <person name="Andeer P.F."/>
            <person name="Li Z."/>
            <person name="Crits-Christoph A."/>
            <person name="Burstein D."/>
            <person name="Anantharaman K."/>
            <person name="Lane K.R."/>
            <person name="Thomas B.C."/>
            <person name="Pan C."/>
            <person name="Northen T.R."/>
            <person name="Banfield J.F."/>
        </authorList>
    </citation>
    <scope>NUCLEOTIDE SEQUENCE [LARGE SCALE GENOMIC DNA]</scope>
    <source>
        <strain evidence="9">NP_1</strain>
    </source>
</reference>
<dbReference type="GO" id="GO:0022857">
    <property type="term" value="F:transmembrane transporter activity"/>
    <property type="evidence" value="ECO:0007669"/>
    <property type="project" value="InterPro"/>
</dbReference>
<feature type="transmembrane region" description="Helical" evidence="7">
    <location>
        <begin position="392"/>
        <end position="413"/>
    </location>
</feature>
<keyword evidence="4 7" id="KW-0812">Transmembrane</keyword>
<dbReference type="PANTHER" id="PTHR43266">
    <property type="entry name" value="MACROLIDE-EFFLUX PROTEIN"/>
    <property type="match status" value="1"/>
</dbReference>